<dbReference type="PANTHER" id="PTHR21245">
    <property type="entry name" value="HETEROGENEOUS NUCLEAR RIBONUCLEOPROTEIN"/>
    <property type="match status" value="1"/>
</dbReference>
<dbReference type="InterPro" id="IPR000504">
    <property type="entry name" value="RRM_dom"/>
</dbReference>
<keyword evidence="5" id="KW-1185">Reference proteome</keyword>
<protein>
    <recommendedName>
        <fullName evidence="3">RRM domain-containing protein</fullName>
    </recommendedName>
</protein>
<dbReference type="OrthoDB" id="3800936at2759"/>
<dbReference type="PROSITE" id="PS50102">
    <property type="entry name" value="RRM"/>
    <property type="match status" value="3"/>
</dbReference>
<comment type="caution">
    <text evidence="4">The sequence shown here is derived from an EMBL/GenBank/DDBJ whole genome shotgun (WGS) entry which is preliminary data.</text>
</comment>
<dbReference type="Pfam" id="PF18360">
    <property type="entry name" value="hnRNP_Q_AcD"/>
    <property type="match status" value="1"/>
</dbReference>
<dbReference type="SMART" id="SM00360">
    <property type="entry name" value="RRM"/>
    <property type="match status" value="3"/>
</dbReference>
<evidence type="ECO:0000256" key="2">
    <source>
        <dbReference type="PROSITE-ProRule" id="PRU00176"/>
    </source>
</evidence>
<dbReference type="EMBL" id="JACMSC010000009">
    <property type="protein sequence ID" value="KAG6508322.1"/>
    <property type="molecule type" value="Genomic_DNA"/>
</dbReference>
<evidence type="ECO:0000313" key="4">
    <source>
        <dbReference type="EMBL" id="KAG6508322.1"/>
    </source>
</evidence>
<dbReference type="AlphaFoldDB" id="A0A8J5GMK9"/>
<dbReference type="CDD" id="cd00590">
    <property type="entry name" value="RRM_SF"/>
    <property type="match status" value="2"/>
</dbReference>
<reference evidence="4 5" key="1">
    <citation type="submission" date="2020-08" db="EMBL/GenBank/DDBJ databases">
        <title>Plant Genome Project.</title>
        <authorList>
            <person name="Zhang R.-G."/>
        </authorList>
    </citation>
    <scope>NUCLEOTIDE SEQUENCE [LARGE SCALE GENOMIC DNA]</scope>
    <source>
        <tissue evidence="4">Rhizome</tissue>
    </source>
</reference>
<dbReference type="CDD" id="cd21039">
    <property type="entry name" value="NURR"/>
    <property type="match status" value="1"/>
</dbReference>
<name>A0A8J5GMK9_ZINOF</name>
<feature type="domain" description="RRM" evidence="3">
    <location>
        <begin position="202"/>
        <end position="280"/>
    </location>
</feature>
<keyword evidence="1 2" id="KW-0694">RNA-binding</keyword>
<proteinExistence type="predicted"/>
<evidence type="ECO:0000313" key="5">
    <source>
        <dbReference type="Proteomes" id="UP000734854"/>
    </source>
</evidence>
<dbReference type="InterPro" id="IPR041337">
    <property type="entry name" value="hnRNP_Q_AcD"/>
</dbReference>
<evidence type="ECO:0000259" key="3">
    <source>
        <dbReference type="PROSITE" id="PS50102"/>
    </source>
</evidence>
<dbReference type="GO" id="GO:0003723">
    <property type="term" value="F:RNA binding"/>
    <property type="evidence" value="ECO:0007669"/>
    <property type="project" value="UniProtKB-UniRule"/>
</dbReference>
<feature type="domain" description="RRM" evidence="3">
    <location>
        <begin position="99"/>
        <end position="178"/>
    </location>
</feature>
<accession>A0A8J5GMK9</accession>
<evidence type="ECO:0000256" key="1">
    <source>
        <dbReference type="ARBA" id="ARBA00022884"/>
    </source>
</evidence>
<dbReference type="Pfam" id="PF00076">
    <property type="entry name" value="RRM_1"/>
    <property type="match status" value="2"/>
</dbReference>
<gene>
    <name evidence="4" type="ORF">ZIOFF_033696</name>
</gene>
<sequence>MKGKAISGEFLTQEHHVKGSEIFIGGLSRSVTESDIHELFSPYGMIIELRMMKDQDGNSKGFCFVRFGQKESASRAIREKDGFVLHGKSMGVDFSSDQDSLFFGNLRKDWSLEEFEKLVHQAFKDVISVNLPMSPIAGDSMAGKRRLNRGFAFVHFSSHAAAARAHRIGSKPDFLLDGNWHPVIDWVEKDPEIDPEELAKIKTAYVGNLPKDADEDYLRKMFDPLGKIEKVAVSRKGPYPVGFVHFARRLDLDYAIREMDGQIVQGPYRGPKFKIQVAVARPVVMGKRPRVELKSKSPSEAGVLPHSYEDLTSDSFERKSKALRLTNQAYDDGVGPYEATVITLPAAVKERLLRLFRRGIATRFDLDLGCITSLKELPGSLATAILDQFMISGADKRDKRAYFLSLLSKVDRFARGNPLYQTQKSIDYLPEESELTSLPAPVLLEEIDHPSPRYRISPPARYASNSSLYDSPPRSRQSVGRLIEAAPSSYSRPISPARYRSAAGSSIRLAPEKYPAERRQIRFDPFTGEPYKFDPFTGELIGSEPRSRHSGSYF</sequence>
<organism evidence="4 5">
    <name type="scientific">Zingiber officinale</name>
    <name type="common">Ginger</name>
    <name type="synonym">Amomum zingiber</name>
    <dbReference type="NCBI Taxonomy" id="94328"/>
    <lineage>
        <taxon>Eukaryota</taxon>
        <taxon>Viridiplantae</taxon>
        <taxon>Streptophyta</taxon>
        <taxon>Embryophyta</taxon>
        <taxon>Tracheophyta</taxon>
        <taxon>Spermatophyta</taxon>
        <taxon>Magnoliopsida</taxon>
        <taxon>Liliopsida</taxon>
        <taxon>Zingiberales</taxon>
        <taxon>Zingiberaceae</taxon>
        <taxon>Zingiber</taxon>
    </lineage>
</organism>
<dbReference type="Proteomes" id="UP000734854">
    <property type="component" value="Unassembled WGS sequence"/>
</dbReference>
<feature type="domain" description="RRM" evidence="3">
    <location>
        <begin position="20"/>
        <end position="97"/>
    </location>
</feature>